<comment type="caution">
    <text evidence="1">The sequence shown here is derived from an EMBL/GenBank/DDBJ whole genome shotgun (WGS) entry which is preliminary data.</text>
</comment>
<dbReference type="Proteomes" id="UP000006247">
    <property type="component" value="Unassembled WGS sequence"/>
</dbReference>
<evidence type="ECO:0000313" key="2">
    <source>
        <dbReference type="Proteomes" id="UP000006247"/>
    </source>
</evidence>
<dbReference type="EMBL" id="ACEB01000016">
    <property type="protein sequence ID" value="EEG27464.1"/>
    <property type="molecule type" value="Genomic_DNA"/>
</dbReference>
<dbReference type="AlphaFoldDB" id="C0E1Y5"/>
<reference evidence="1 2" key="1">
    <citation type="submission" date="2009-01" db="EMBL/GenBank/DDBJ databases">
        <authorList>
            <person name="Fulton L."/>
            <person name="Clifton S."/>
            <person name="Chinwalla A.T."/>
            <person name="Mitreva M."/>
            <person name="Sodergren E."/>
            <person name="Weinstock G."/>
            <person name="Clifton S."/>
            <person name="Dooling D.J."/>
            <person name="Fulton B."/>
            <person name="Minx P."/>
            <person name="Pepin K.H."/>
            <person name="Johnson M."/>
            <person name="Bhonagiri V."/>
            <person name="Nash W.E."/>
            <person name="Mardis E.R."/>
            <person name="Wilson R.K."/>
        </authorList>
    </citation>
    <scope>NUCLEOTIDE SEQUENCE [LARGE SCALE GENOMIC DNA]</scope>
    <source>
        <strain evidence="1 2">ATCC 33806</strain>
    </source>
</reference>
<evidence type="ECO:0000313" key="1">
    <source>
        <dbReference type="EMBL" id="EEG27464.1"/>
    </source>
</evidence>
<sequence length="51" mass="5341">MAAIQHVTEAYGLPAGALTSPLTPNFTLFIPDDGGCSCLPPVFARRNPALK</sequence>
<name>C0E1Y5_9CORY</name>
<accession>C0E1Y5</accession>
<gene>
    <name evidence="1" type="ORF">CORMATOL_00989</name>
</gene>
<protein>
    <submittedName>
        <fullName evidence="1">Uncharacterized protein</fullName>
    </submittedName>
</protein>
<organism evidence="1 2">
    <name type="scientific">Corynebacterium matruchotii ATCC 33806</name>
    <dbReference type="NCBI Taxonomy" id="566549"/>
    <lineage>
        <taxon>Bacteria</taxon>
        <taxon>Bacillati</taxon>
        <taxon>Actinomycetota</taxon>
        <taxon>Actinomycetes</taxon>
        <taxon>Mycobacteriales</taxon>
        <taxon>Corynebacteriaceae</taxon>
        <taxon>Corynebacterium</taxon>
    </lineage>
</organism>
<dbReference type="HOGENOM" id="CLU_3097847_0_0_11"/>
<proteinExistence type="predicted"/>